<dbReference type="Pfam" id="PF01733">
    <property type="entry name" value="Nucleoside_tran"/>
    <property type="match status" value="1"/>
</dbReference>
<evidence type="ECO:0000313" key="8">
    <source>
        <dbReference type="EMBL" id="CEM42893.1"/>
    </source>
</evidence>
<comment type="subcellular location">
    <subcellularLocation>
        <location evidence="1">Membrane</location>
        <topology evidence="1">Multi-pass membrane protein</topology>
    </subcellularLocation>
</comment>
<dbReference type="InterPro" id="IPR036259">
    <property type="entry name" value="MFS_trans_sf"/>
</dbReference>
<evidence type="ECO:0000256" key="5">
    <source>
        <dbReference type="ARBA" id="ARBA00022989"/>
    </source>
</evidence>
<evidence type="ECO:0000256" key="4">
    <source>
        <dbReference type="ARBA" id="ARBA00022692"/>
    </source>
</evidence>
<dbReference type="AlphaFoldDB" id="A0A0G4HFP6"/>
<feature type="transmembrane region" description="Helical" evidence="7">
    <location>
        <begin position="107"/>
        <end position="125"/>
    </location>
</feature>
<dbReference type="VEuPathDB" id="CryptoDB:Cvel_6677"/>
<dbReference type="GO" id="GO:0005886">
    <property type="term" value="C:plasma membrane"/>
    <property type="evidence" value="ECO:0007669"/>
    <property type="project" value="TreeGrafter"/>
</dbReference>
<dbReference type="InterPro" id="IPR002259">
    <property type="entry name" value="Eqnu_transpt"/>
</dbReference>
<feature type="transmembrane region" description="Helical" evidence="7">
    <location>
        <begin position="303"/>
        <end position="325"/>
    </location>
</feature>
<feature type="transmembrane region" description="Helical" evidence="7">
    <location>
        <begin position="407"/>
        <end position="431"/>
    </location>
</feature>
<feature type="transmembrane region" description="Helical" evidence="7">
    <location>
        <begin position="67"/>
        <end position="87"/>
    </location>
</feature>
<feature type="transmembrane region" description="Helical" evidence="7">
    <location>
        <begin position="235"/>
        <end position="256"/>
    </location>
</feature>
<proteinExistence type="inferred from homology"/>
<keyword evidence="5 7" id="KW-1133">Transmembrane helix</keyword>
<dbReference type="PANTHER" id="PTHR10332:SF10">
    <property type="entry name" value="EQUILIBRATIVE NUCLEOSIDE TRANSPORTER 4"/>
    <property type="match status" value="1"/>
</dbReference>
<reference evidence="8" key="1">
    <citation type="submission" date="2014-11" db="EMBL/GenBank/DDBJ databases">
        <authorList>
            <person name="Otto D Thomas"/>
            <person name="Naeem Raeece"/>
        </authorList>
    </citation>
    <scope>NUCLEOTIDE SEQUENCE</scope>
</reference>
<evidence type="ECO:0000256" key="1">
    <source>
        <dbReference type="ARBA" id="ARBA00004141"/>
    </source>
</evidence>
<accession>A0A0G4HFP6</accession>
<name>A0A0G4HFP6_9ALVE</name>
<feature type="transmembrane region" description="Helical" evidence="7">
    <location>
        <begin position="443"/>
        <end position="465"/>
    </location>
</feature>
<feature type="transmembrane region" description="Helical" evidence="7">
    <location>
        <begin position="165"/>
        <end position="190"/>
    </location>
</feature>
<evidence type="ECO:0000256" key="2">
    <source>
        <dbReference type="ARBA" id="ARBA00007965"/>
    </source>
</evidence>
<evidence type="ECO:0008006" key="9">
    <source>
        <dbReference type="Google" id="ProtNLM"/>
    </source>
</evidence>
<feature type="transmembrane region" description="Helical" evidence="7">
    <location>
        <begin position="137"/>
        <end position="159"/>
    </location>
</feature>
<evidence type="ECO:0000256" key="7">
    <source>
        <dbReference type="SAM" id="Phobius"/>
    </source>
</evidence>
<organism evidence="8">
    <name type="scientific">Chromera velia CCMP2878</name>
    <dbReference type="NCBI Taxonomy" id="1169474"/>
    <lineage>
        <taxon>Eukaryota</taxon>
        <taxon>Sar</taxon>
        <taxon>Alveolata</taxon>
        <taxon>Colpodellida</taxon>
        <taxon>Chromeraceae</taxon>
        <taxon>Chromera</taxon>
    </lineage>
</organism>
<dbReference type="PRINTS" id="PR01130">
    <property type="entry name" value="DERENTRNSPRT"/>
</dbReference>
<protein>
    <recommendedName>
        <fullName evidence="9">Major facilitator superfamily (MFS) profile domain-containing protein</fullName>
    </recommendedName>
</protein>
<feature type="transmembrane region" description="Helical" evidence="7">
    <location>
        <begin position="197"/>
        <end position="215"/>
    </location>
</feature>
<comment type="similarity">
    <text evidence="2">Belongs to the SLC29A/ENT transporter (TC 2.A.57) family.</text>
</comment>
<sequence length="471" mass="51658">MPPPGMHSQRSDERVVVHKGESLEDLVGLMRGSLSPQRRPSSVAPVSDHQLSALDDVPVPSSFWEEFLIYWLFVLIGVGYLFPFSALTQPVDYWKKLFPDRSLDFDVTATFMYTNLVMLFVLVFASGKSTINFTRRMVGGFLGQFLVLVVVPSSYFLHLHETSNYLLIMGGTAFVAVATAFLDSSVIALAMQYPFSAQQALQVGVGLSTLIGSVYRDITKAAMPRSEVILSSLIYFYTGAVTVLLCLLGYIWLTVLPISKQIQIRRQISLENQLTAQLLEDGEGESEGDGGAKGKEDVSVLSVLTKVGDLHMVIALVFTASLSVWPSLIADLPAFQFESLNDSQWWPLLLLTLFSVMDVVGRSLLFCRFGLTRVTIWVPCLARTLLVPLLVMVKTGGFPLLAPRSDLFVILVVTVMGFTNGHTGSLAIIFVKEAVDQRESNRAGAMSSFFLNFGLVLGASVGLLLKSFVIG</sequence>
<dbReference type="SUPFAM" id="SSF103473">
    <property type="entry name" value="MFS general substrate transporter"/>
    <property type="match status" value="1"/>
</dbReference>
<keyword evidence="3" id="KW-0813">Transport</keyword>
<dbReference type="EMBL" id="CDMZ01002556">
    <property type="protein sequence ID" value="CEM42893.1"/>
    <property type="molecule type" value="Genomic_DNA"/>
</dbReference>
<evidence type="ECO:0000256" key="3">
    <source>
        <dbReference type="ARBA" id="ARBA00022448"/>
    </source>
</evidence>
<feature type="transmembrane region" description="Helical" evidence="7">
    <location>
        <begin position="345"/>
        <end position="367"/>
    </location>
</feature>
<dbReference type="PANTHER" id="PTHR10332">
    <property type="entry name" value="EQUILIBRATIVE NUCLEOSIDE TRANSPORTER"/>
    <property type="match status" value="1"/>
</dbReference>
<feature type="transmembrane region" description="Helical" evidence="7">
    <location>
        <begin position="374"/>
        <end position="395"/>
    </location>
</feature>
<dbReference type="GO" id="GO:0005337">
    <property type="term" value="F:nucleoside transmembrane transporter activity"/>
    <property type="evidence" value="ECO:0007669"/>
    <property type="project" value="InterPro"/>
</dbReference>
<keyword evidence="6 7" id="KW-0472">Membrane</keyword>
<keyword evidence="4 7" id="KW-0812">Transmembrane</keyword>
<evidence type="ECO:0000256" key="6">
    <source>
        <dbReference type="ARBA" id="ARBA00023136"/>
    </source>
</evidence>
<gene>
    <name evidence="8" type="ORF">Cvel_6677</name>
</gene>